<name>A0A7X2IWE9_9BACI</name>
<keyword evidence="2" id="KW-0808">Transferase</keyword>
<dbReference type="Gene3D" id="3.40.50.150">
    <property type="entry name" value="Vaccinia Virus protein VP39"/>
    <property type="match status" value="1"/>
</dbReference>
<dbReference type="RefSeq" id="WP_154306049.1">
    <property type="nucleotide sequence ID" value="NZ_WKKI01000002.1"/>
</dbReference>
<gene>
    <name evidence="2" type="ORF">GJU40_01890</name>
</gene>
<dbReference type="SUPFAM" id="SSF53335">
    <property type="entry name" value="S-adenosyl-L-methionine-dependent methyltransferases"/>
    <property type="match status" value="1"/>
</dbReference>
<dbReference type="EMBL" id="WKKI01000002">
    <property type="protein sequence ID" value="MRX70919.1"/>
    <property type="molecule type" value="Genomic_DNA"/>
</dbReference>
<dbReference type="AlphaFoldDB" id="A0A7X2IWE9"/>
<dbReference type="Proteomes" id="UP000448867">
    <property type="component" value="Unassembled WGS sequence"/>
</dbReference>
<protein>
    <submittedName>
        <fullName evidence="2">Methyltransferase domain-containing protein</fullName>
    </submittedName>
</protein>
<dbReference type="InterPro" id="IPR013216">
    <property type="entry name" value="Methyltransf_11"/>
</dbReference>
<feature type="domain" description="Methyltransferase type 11" evidence="1">
    <location>
        <begin position="52"/>
        <end position="144"/>
    </location>
</feature>
<evidence type="ECO:0000313" key="2">
    <source>
        <dbReference type="EMBL" id="MRX70919.1"/>
    </source>
</evidence>
<evidence type="ECO:0000259" key="1">
    <source>
        <dbReference type="Pfam" id="PF08241"/>
    </source>
</evidence>
<dbReference type="PANTHER" id="PTHR43861">
    <property type="entry name" value="TRANS-ACONITATE 2-METHYLTRANSFERASE-RELATED"/>
    <property type="match status" value="1"/>
</dbReference>
<comment type="caution">
    <text evidence="2">The sequence shown here is derived from an EMBL/GenBank/DDBJ whole genome shotgun (WGS) entry which is preliminary data.</text>
</comment>
<proteinExistence type="predicted"/>
<dbReference type="GO" id="GO:0032259">
    <property type="term" value="P:methylation"/>
    <property type="evidence" value="ECO:0007669"/>
    <property type="project" value="UniProtKB-KW"/>
</dbReference>
<reference evidence="2 3" key="1">
    <citation type="submission" date="2019-11" db="EMBL/GenBank/DDBJ databases">
        <title>Bacillus lacus genome.</title>
        <authorList>
            <person name="Allen C.J."/>
            <person name="Newman J.D."/>
        </authorList>
    </citation>
    <scope>NUCLEOTIDE SEQUENCE [LARGE SCALE GENOMIC DNA]</scope>
    <source>
        <strain evidence="2 3">KCTC 33946</strain>
    </source>
</reference>
<dbReference type="CDD" id="cd02440">
    <property type="entry name" value="AdoMet_MTases"/>
    <property type="match status" value="1"/>
</dbReference>
<dbReference type="GO" id="GO:0008757">
    <property type="term" value="F:S-adenosylmethionine-dependent methyltransferase activity"/>
    <property type="evidence" value="ECO:0007669"/>
    <property type="project" value="InterPro"/>
</dbReference>
<organism evidence="2 3">
    <name type="scientific">Metabacillus lacus</name>
    <dbReference type="NCBI Taxonomy" id="1983721"/>
    <lineage>
        <taxon>Bacteria</taxon>
        <taxon>Bacillati</taxon>
        <taxon>Bacillota</taxon>
        <taxon>Bacilli</taxon>
        <taxon>Bacillales</taxon>
        <taxon>Bacillaceae</taxon>
        <taxon>Metabacillus</taxon>
    </lineage>
</organism>
<evidence type="ECO:0000313" key="3">
    <source>
        <dbReference type="Proteomes" id="UP000448867"/>
    </source>
</evidence>
<keyword evidence="2" id="KW-0489">Methyltransferase</keyword>
<keyword evidence="3" id="KW-1185">Reference proteome</keyword>
<dbReference type="PANTHER" id="PTHR43861:SF1">
    <property type="entry name" value="TRANS-ACONITATE 2-METHYLTRANSFERASE"/>
    <property type="match status" value="1"/>
</dbReference>
<dbReference type="Pfam" id="PF08241">
    <property type="entry name" value="Methyltransf_11"/>
    <property type="match status" value="1"/>
</dbReference>
<dbReference type="OrthoDB" id="5522265at2"/>
<dbReference type="InterPro" id="IPR029063">
    <property type="entry name" value="SAM-dependent_MTases_sf"/>
</dbReference>
<sequence length="228" mass="25437">MGNHEWLTSAKQQWDSKAADWNSRSEGMWERGSRSKIVDFFVPYLQKGDHIIDIGCGDGCGSSRLAEKGYRVTGIDISTAMIELAKQKSIQGSLDFKTGNAESIEMKDETVNGVLLVNVLEWTSSPLTALNEIRRITKEGGTLCAAVLGPAAGPRVNSYRRLYGEDVICNTMMPWEFQKLACENGWKLMDGLPVYKEGVSRRLADELTVDLQQALSFMYIFILKKVQS</sequence>
<accession>A0A7X2IWE9</accession>